<evidence type="ECO:0000259" key="8">
    <source>
        <dbReference type="PROSITE" id="PS50123"/>
    </source>
</evidence>
<dbReference type="SUPFAM" id="SSF53335">
    <property type="entry name" value="S-adenosyl-L-methionine-dependent methyltransferases"/>
    <property type="match status" value="1"/>
</dbReference>
<evidence type="ECO:0000313" key="10">
    <source>
        <dbReference type="Proteomes" id="UP000249061"/>
    </source>
</evidence>
<dbReference type="EC" id="2.1.1.80" evidence="2"/>
<dbReference type="SMART" id="SM00028">
    <property type="entry name" value="TPR"/>
    <property type="match status" value="3"/>
</dbReference>
<dbReference type="PRINTS" id="PR00996">
    <property type="entry name" value="CHERMTFRASE"/>
</dbReference>
<organism evidence="9 10">
    <name type="scientific">Archangium gephyra</name>
    <dbReference type="NCBI Taxonomy" id="48"/>
    <lineage>
        <taxon>Bacteria</taxon>
        <taxon>Pseudomonadati</taxon>
        <taxon>Myxococcota</taxon>
        <taxon>Myxococcia</taxon>
        <taxon>Myxococcales</taxon>
        <taxon>Cystobacterineae</taxon>
        <taxon>Archangiaceae</taxon>
        <taxon>Archangium</taxon>
    </lineage>
</organism>
<dbReference type="InterPro" id="IPR019734">
    <property type="entry name" value="TPR_rpt"/>
</dbReference>
<keyword evidence="5" id="KW-0949">S-adenosyl-L-methionine</keyword>
<dbReference type="InterPro" id="IPR050903">
    <property type="entry name" value="Bact_Chemotaxis_MeTrfase"/>
</dbReference>
<dbReference type="Gene3D" id="1.10.155.10">
    <property type="entry name" value="Chemotaxis receptor methyltransferase CheR, N-terminal domain"/>
    <property type="match status" value="1"/>
</dbReference>
<dbReference type="Proteomes" id="UP000249061">
    <property type="component" value="Unassembled WGS sequence"/>
</dbReference>
<feature type="repeat" description="TPR" evidence="6">
    <location>
        <begin position="418"/>
        <end position="451"/>
    </location>
</feature>
<dbReference type="PANTHER" id="PTHR24422:SF19">
    <property type="entry name" value="CHEMOTAXIS PROTEIN METHYLTRANSFERASE"/>
    <property type="match status" value="1"/>
</dbReference>
<evidence type="ECO:0000256" key="7">
    <source>
        <dbReference type="SAM" id="MobiDB-lite"/>
    </source>
</evidence>
<name>A0A2W5VPK6_9BACT</name>
<protein>
    <recommendedName>
        <fullName evidence="2">protein-glutamate O-methyltransferase</fullName>
        <ecNumber evidence="2">2.1.1.80</ecNumber>
    </recommendedName>
</protein>
<dbReference type="Pfam" id="PF01739">
    <property type="entry name" value="CheR"/>
    <property type="match status" value="1"/>
</dbReference>
<dbReference type="GO" id="GO:0032259">
    <property type="term" value="P:methylation"/>
    <property type="evidence" value="ECO:0007669"/>
    <property type="project" value="UniProtKB-KW"/>
</dbReference>
<sequence length="517" mass="57722">MLSIERNSLEQLASLLLERVGLKITPDGYYGLRLALQARMPVLGLTDAAEYVGNLRQRAGEQELRSLIPLVTVGKTEFFRDTRQFHAFERSVFPQVMDQGRAEGRQVKLWSAGCATGEEPYSLSMVALERNGTPETVDVLATDLNPVATESAGNGFFPARRLVGVSEERISRFFQPVDGGYRVAPAVRNLIRFEGHNLASPVWPQVLARSLDVIFCRNVIIYFDQPTIVGVMERFYESLRPGGWMFLGYSESLFKISTRFEMVEVGGTFAYQRPMSAARKPAPVTTVRRPSQPFVPPVPRSATDVESVLRDLKRKAREREEAQAKKEVAQPKSEPAPAAPPSIQLPLRTPVERLAEVIDSIERGDFPKALRTAHSLADDEPEDLAARLTLGNVHALMGNLDEARDAYQLALSREPLCVEARLYLALAAMQVGQLDEARQELTRALFLEPTLAVGHYLLGQVNERRRDLDGSLRAYRNAIAQRKQPKHDLIGHFPDLPRSNEAIAQAAQYRLAALSER</sequence>
<reference evidence="9 10" key="1">
    <citation type="submission" date="2017-08" db="EMBL/GenBank/DDBJ databases">
        <title>Infants hospitalized years apart are colonized by the same room-sourced microbial strains.</title>
        <authorList>
            <person name="Brooks B."/>
            <person name="Olm M.R."/>
            <person name="Firek B.A."/>
            <person name="Baker R."/>
            <person name="Thomas B.C."/>
            <person name="Morowitz M.J."/>
            <person name="Banfield J.F."/>
        </authorList>
    </citation>
    <scope>NUCLEOTIDE SEQUENCE [LARGE SCALE GENOMIC DNA]</scope>
    <source>
        <strain evidence="9">S2_003_000_R2_14</strain>
    </source>
</reference>
<dbReference type="Pfam" id="PF13432">
    <property type="entry name" value="TPR_16"/>
    <property type="match status" value="1"/>
</dbReference>
<dbReference type="InterPro" id="IPR000780">
    <property type="entry name" value="CheR_MeTrfase"/>
</dbReference>
<evidence type="ECO:0000256" key="5">
    <source>
        <dbReference type="ARBA" id="ARBA00022691"/>
    </source>
</evidence>
<keyword evidence="3 9" id="KW-0489">Methyltransferase</keyword>
<dbReference type="SUPFAM" id="SSF47757">
    <property type="entry name" value="Chemotaxis receptor methyltransferase CheR, N-terminal domain"/>
    <property type="match status" value="1"/>
</dbReference>
<dbReference type="PROSITE" id="PS50123">
    <property type="entry name" value="CHER"/>
    <property type="match status" value="1"/>
</dbReference>
<dbReference type="AlphaFoldDB" id="A0A2W5VPK6"/>
<comment type="caution">
    <text evidence="9">The sequence shown here is derived from an EMBL/GenBank/DDBJ whole genome shotgun (WGS) entry which is preliminary data.</text>
</comment>
<evidence type="ECO:0000256" key="2">
    <source>
        <dbReference type="ARBA" id="ARBA00012534"/>
    </source>
</evidence>
<feature type="compositionally biased region" description="Basic and acidic residues" evidence="7">
    <location>
        <begin position="315"/>
        <end position="329"/>
    </location>
</feature>
<comment type="catalytic activity">
    <reaction evidence="1">
        <text>L-glutamyl-[protein] + S-adenosyl-L-methionine = [protein]-L-glutamate 5-O-methyl ester + S-adenosyl-L-homocysteine</text>
        <dbReference type="Rhea" id="RHEA:24452"/>
        <dbReference type="Rhea" id="RHEA-COMP:10208"/>
        <dbReference type="Rhea" id="RHEA-COMP:10311"/>
        <dbReference type="ChEBI" id="CHEBI:29973"/>
        <dbReference type="ChEBI" id="CHEBI:57856"/>
        <dbReference type="ChEBI" id="CHEBI:59789"/>
        <dbReference type="ChEBI" id="CHEBI:82795"/>
        <dbReference type="EC" id="2.1.1.80"/>
    </reaction>
</comment>
<dbReference type="InterPro" id="IPR011990">
    <property type="entry name" value="TPR-like_helical_dom_sf"/>
</dbReference>
<dbReference type="InterPro" id="IPR036804">
    <property type="entry name" value="CheR_N_sf"/>
</dbReference>
<dbReference type="PANTHER" id="PTHR24422">
    <property type="entry name" value="CHEMOTAXIS PROTEIN METHYLTRANSFERASE"/>
    <property type="match status" value="1"/>
</dbReference>
<dbReference type="Gene3D" id="3.40.50.150">
    <property type="entry name" value="Vaccinia Virus protein VP39"/>
    <property type="match status" value="1"/>
</dbReference>
<dbReference type="EMBL" id="QFQP01000002">
    <property type="protein sequence ID" value="PZR17694.1"/>
    <property type="molecule type" value="Genomic_DNA"/>
</dbReference>
<dbReference type="SMART" id="SM00138">
    <property type="entry name" value="MeTrc"/>
    <property type="match status" value="1"/>
</dbReference>
<dbReference type="SUPFAM" id="SSF48452">
    <property type="entry name" value="TPR-like"/>
    <property type="match status" value="1"/>
</dbReference>
<feature type="domain" description="CheR-type methyltransferase" evidence="8">
    <location>
        <begin position="1"/>
        <end position="276"/>
    </location>
</feature>
<dbReference type="InterPro" id="IPR029063">
    <property type="entry name" value="SAM-dependent_MTases_sf"/>
</dbReference>
<evidence type="ECO:0000256" key="4">
    <source>
        <dbReference type="ARBA" id="ARBA00022679"/>
    </source>
</evidence>
<dbReference type="InterPro" id="IPR022642">
    <property type="entry name" value="CheR_C"/>
</dbReference>
<dbReference type="Gene3D" id="1.25.40.10">
    <property type="entry name" value="Tetratricopeptide repeat domain"/>
    <property type="match status" value="1"/>
</dbReference>
<keyword evidence="4 9" id="KW-0808">Transferase</keyword>
<feature type="repeat" description="TPR" evidence="6">
    <location>
        <begin position="384"/>
        <end position="417"/>
    </location>
</feature>
<keyword evidence="6" id="KW-0802">TPR repeat</keyword>
<evidence type="ECO:0000256" key="3">
    <source>
        <dbReference type="ARBA" id="ARBA00022603"/>
    </source>
</evidence>
<dbReference type="GO" id="GO:0008983">
    <property type="term" value="F:protein-glutamate O-methyltransferase activity"/>
    <property type="evidence" value="ECO:0007669"/>
    <property type="project" value="UniProtKB-EC"/>
</dbReference>
<feature type="region of interest" description="Disordered" evidence="7">
    <location>
        <begin position="315"/>
        <end position="346"/>
    </location>
</feature>
<gene>
    <name evidence="9" type="ORF">DI536_03045</name>
</gene>
<evidence type="ECO:0000256" key="1">
    <source>
        <dbReference type="ARBA" id="ARBA00001541"/>
    </source>
</evidence>
<accession>A0A2W5VPK6</accession>
<evidence type="ECO:0000256" key="6">
    <source>
        <dbReference type="PROSITE-ProRule" id="PRU00339"/>
    </source>
</evidence>
<dbReference type="PROSITE" id="PS50005">
    <property type="entry name" value="TPR"/>
    <property type="match status" value="2"/>
</dbReference>
<evidence type="ECO:0000313" key="9">
    <source>
        <dbReference type="EMBL" id="PZR17694.1"/>
    </source>
</evidence>
<feature type="region of interest" description="Disordered" evidence="7">
    <location>
        <begin position="281"/>
        <end position="302"/>
    </location>
</feature>
<proteinExistence type="predicted"/>